<evidence type="ECO:0000313" key="2">
    <source>
        <dbReference type="Proteomes" id="UP001185028"/>
    </source>
</evidence>
<reference evidence="1 2" key="1">
    <citation type="submission" date="2023-07" db="EMBL/GenBank/DDBJ databases">
        <title>Genomic Encyclopedia of Type Strains, Phase IV (KMG-IV): sequencing the most valuable type-strain genomes for metagenomic binning, comparative biology and taxonomic classification.</title>
        <authorList>
            <person name="Goeker M."/>
        </authorList>
    </citation>
    <scope>NUCLEOTIDE SEQUENCE [LARGE SCALE GENOMIC DNA]</scope>
    <source>
        <strain evidence="1 2">DSM 22170</strain>
    </source>
</reference>
<proteinExistence type="predicted"/>
<dbReference type="EMBL" id="JAVDQH010000007">
    <property type="protein sequence ID" value="MDR6244240.1"/>
    <property type="molecule type" value="Genomic_DNA"/>
</dbReference>
<keyword evidence="2" id="KW-1185">Reference proteome</keyword>
<gene>
    <name evidence="1" type="ORF">JOC58_002133</name>
</gene>
<accession>A0ABU1IYA5</accession>
<comment type="caution">
    <text evidence="1">The sequence shown here is derived from an EMBL/GenBank/DDBJ whole genome shotgun (WGS) entry which is preliminary data.</text>
</comment>
<name>A0ABU1IYA5_9BACL</name>
<evidence type="ECO:0000313" key="1">
    <source>
        <dbReference type="EMBL" id="MDR6244240.1"/>
    </source>
</evidence>
<organism evidence="1 2">
    <name type="scientific">Paenibacillus hunanensis</name>
    <dbReference type="NCBI Taxonomy" id="539262"/>
    <lineage>
        <taxon>Bacteria</taxon>
        <taxon>Bacillati</taxon>
        <taxon>Bacillota</taxon>
        <taxon>Bacilli</taxon>
        <taxon>Bacillales</taxon>
        <taxon>Paenibacillaceae</taxon>
        <taxon>Paenibacillus</taxon>
    </lineage>
</organism>
<sequence length="265" mass="31593">MMIESWVKVEALLDSLERNSMAHTICVWALPRLEELLLQLEDMIEKQDLSEVKEEKTPDQVLDEHPQQSLNMTLNRQAIGQVRKLIQRLVIMVDATEKTVIRSLQRQLHEDTRQLRKWIEQHCTYTIDQLQPWLIQEQIEDFYVLRQTEWGRLVIAGSRDYSYYHNVELIFHEVQFLMLPTQVFTVERIRLATAEERADLNRSMHGHEQMGRVFCLESSFEGTRYYVVARQLEYNTDTVYYYNRPELGQGERIAEYLLDPNKPDM</sequence>
<dbReference type="RefSeq" id="WP_188776247.1">
    <property type="nucleotide sequence ID" value="NZ_BMMB01000006.1"/>
</dbReference>
<protein>
    <submittedName>
        <fullName evidence="1">Uncharacterized protein</fullName>
    </submittedName>
</protein>
<dbReference type="Proteomes" id="UP001185028">
    <property type="component" value="Unassembled WGS sequence"/>
</dbReference>